<dbReference type="Pfam" id="PF09339">
    <property type="entry name" value="HTH_IclR"/>
    <property type="match status" value="1"/>
</dbReference>
<dbReference type="PANTHER" id="PTHR30136:SF7">
    <property type="entry name" value="HTH-TYPE TRANSCRIPTIONAL REGULATOR KDGR-RELATED"/>
    <property type="match status" value="1"/>
</dbReference>
<sequence length="265" mass="29226">MATTTGKSDNVASVMKVISVLETLSDEREAALATIAQRAMTSKSTTHRLLQTMVDLGYVEQDPQSERYSLTLKLFSVAVHALNTETDLLRVADRGMGRLSRATGESINLGVLDEHDNRVVYVHARPSAYNLSMKSTIGQRNPLFSTSLGKALLAFRSPEEVDERIAAMTFKQFAPNTITDADALREQLAVTRERGFAEEIEESEAGVRCMAVPILDHLGKSMAAISMSFPLFRFEESRRSEYAGLLLDVGREISEQMGYSGQKIA</sequence>
<dbReference type="InterPro" id="IPR036390">
    <property type="entry name" value="WH_DNA-bd_sf"/>
</dbReference>
<dbReference type="OrthoDB" id="9807558at2"/>
<accession>A0A2T6AD92</accession>
<dbReference type="InterPro" id="IPR014757">
    <property type="entry name" value="Tscrpt_reg_IclR_C"/>
</dbReference>
<dbReference type="Proteomes" id="UP000244069">
    <property type="component" value="Unassembled WGS sequence"/>
</dbReference>
<dbReference type="AlphaFoldDB" id="A0A2T6AD92"/>
<gene>
    <name evidence="6" type="ORF">C8N44_12747</name>
</gene>
<dbReference type="GO" id="GO:0003677">
    <property type="term" value="F:DNA binding"/>
    <property type="evidence" value="ECO:0007669"/>
    <property type="project" value="UniProtKB-KW"/>
</dbReference>
<dbReference type="RefSeq" id="WP_107978211.1">
    <property type="nucleotide sequence ID" value="NZ_BMEZ01000025.1"/>
</dbReference>
<dbReference type="InterPro" id="IPR029016">
    <property type="entry name" value="GAF-like_dom_sf"/>
</dbReference>
<evidence type="ECO:0000313" key="6">
    <source>
        <dbReference type="EMBL" id="PTX41781.1"/>
    </source>
</evidence>
<dbReference type="SUPFAM" id="SSF55781">
    <property type="entry name" value="GAF domain-like"/>
    <property type="match status" value="1"/>
</dbReference>
<dbReference type="InterPro" id="IPR005471">
    <property type="entry name" value="Tscrpt_reg_IclR_N"/>
</dbReference>
<keyword evidence="2" id="KW-0238">DNA-binding</keyword>
<keyword evidence="3" id="KW-0804">Transcription</keyword>
<evidence type="ECO:0000259" key="5">
    <source>
        <dbReference type="PROSITE" id="PS51078"/>
    </source>
</evidence>
<evidence type="ECO:0000256" key="1">
    <source>
        <dbReference type="ARBA" id="ARBA00023015"/>
    </source>
</evidence>
<protein>
    <submittedName>
        <fullName evidence="6">IclR family transcriptional regulator</fullName>
    </submittedName>
</protein>
<dbReference type="EMBL" id="QBKN01000027">
    <property type="protein sequence ID" value="PTX41781.1"/>
    <property type="molecule type" value="Genomic_DNA"/>
</dbReference>
<name>A0A2T6AD92_9RHOB</name>
<dbReference type="PROSITE" id="PS51078">
    <property type="entry name" value="ICLR_ED"/>
    <property type="match status" value="1"/>
</dbReference>
<dbReference type="PROSITE" id="PS51077">
    <property type="entry name" value="HTH_ICLR"/>
    <property type="match status" value="1"/>
</dbReference>
<reference evidence="6 7" key="1">
    <citation type="submission" date="2018-04" db="EMBL/GenBank/DDBJ databases">
        <title>Genomic Encyclopedia of Archaeal and Bacterial Type Strains, Phase II (KMG-II): from individual species to whole genera.</title>
        <authorList>
            <person name="Goeker M."/>
        </authorList>
    </citation>
    <scope>NUCLEOTIDE SEQUENCE [LARGE SCALE GENOMIC DNA]</scope>
    <source>
        <strain evidence="6 7">DSM 29329</strain>
    </source>
</reference>
<keyword evidence="7" id="KW-1185">Reference proteome</keyword>
<organism evidence="6 7">
    <name type="scientific">Allosediminivita pacifica</name>
    <dbReference type="NCBI Taxonomy" id="1267769"/>
    <lineage>
        <taxon>Bacteria</taxon>
        <taxon>Pseudomonadati</taxon>
        <taxon>Pseudomonadota</taxon>
        <taxon>Alphaproteobacteria</taxon>
        <taxon>Rhodobacterales</taxon>
        <taxon>Paracoccaceae</taxon>
        <taxon>Allosediminivita</taxon>
    </lineage>
</organism>
<dbReference type="FunFam" id="1.10.10.10:FF:000056">
    <property type="entry name" value="IclR family transcriptional regulator"/>
    <property type="match status" value="1"/>
</dbReference>
<dbReference type="InterPro" id="IPR050707">
    <property type="entry name" value="HTH_MetabolicPath_Reg"/>
</dbReference>
<dbReference type="Gene3D" id="1.10.10.10">
    <property type="entry name" value="Winged helix-like DNA-binding domain superfamily/Winged helix DNA-binding domain"/>
    <property type="match status" value="1"/>
</dbReference>
<evidence type="ECO:0000256" key="3">
    <source>
        <dbReference type="ARBA" id="ARBA00023163"/>
    </source>
</evidence>
<comment type="caution">
    <text evidence="6">The sequence shown here is derived from an EMBL/GenBank/DDBJ whole genome shotgun (WGS) entry which is preliminary data.</text>
</comment>
<feature type="domain" description="IclR-ED" evidence="5">
    <location>
        <begin position="73"/>
        <end position="259"/>
    </location>
</feature>
<dbReference type="InterPro" id="IPR036388">
    <property type="entry name" value="WH-like_DNA-bd_sf"/>
</dbReference>
<evidence type="ECO:0000313" key="7">
    <source>
        <dbReference type="Proteomes" id="UP000244069"/>
    </source>
</evidence>
<dbReference type="SMART" id="SM00346">
    <property type="entry name" value="HTH_ICLR"/>
    <property type="match status" value="1"/>
</dbReference>
<keyword evidence="1" id="KW-0805">Transcription regulation</keyword>
<dbReference type="PANTHER" id="PTHR30136">
    <property type="entry name" value="HELIX-TURN-HELIX TRANSCRIPTIONAL REGULATOR, ICLR FAMILY"/>
    <property type="match status" value="1"/>
</dbReference>
<evidence type="ECO:0000259" key="4">
    <source>
        <dbReference type="PROSITE" id="PS51077"/>
    </source>
</evidence>
<evidence type="ECO:0000256" key="2">
    <source>
        <dbReference type="ARBA" id="ARBA00023125"/>
    </source>
</evidence>
<dbReference type="SUPFAM" id="SSF46785">
    <property type="entry name" value="Winged helix' DNA-binding domain"/>
    <property type="match status" value="1"/>
</dbReference>
<proteinExistence type="predicted"/>
<dbReference type="GO" id="GO:0003700">
    <property type="term" value="F:DNA-binding transcription factor activity"/>
    <property type="evidence" value="ECO:0007669"/>
    <property type="project" value="TreeGrafter"/>
</dbReference>
<feature type="domain" description="HTH iclR-type" evidence="4">
    <location>
        <begin position="11"/>
        <end position="72"/>
    </location>
</feature>
<dbReference type="Pfam" id="PF01614">
    <property type="entry name" value="IclR_C"/>
    <property type="match status" value="1"/>
</dbReference>
<dbReference type="GO" id="GO:0045892">
    <property type="term" value="P:negative regulation of DNA-templated transcription"/>
    <property type="evidence" value="ECO:0007669"/>
    <property type="project" value="TreeGrafter"/>
</dbReference>
<dbReference type="Gene3D" id="3.30.450.40">
    <property type="match status" value="1"/>
</dbReference>